<organism evidence="1 2">
    <name type="scientific">Gordonia westfalica</name>
    <dbReference type="NCBI Taxonomy" id="158898"/>
    <lineage>
        <taxon>Bacteria</taxon>
        <taxon>Bacillati</taxon>
        <taxon>Actinomycetota</taxon>
        <taxon>Actinomycetes</taxon>
        <taxon>Mycobacteriales</taxon>
        <taxon>Gordoniaceae</taxon>
        <taxon>Gordonia</taxon>
    </lineage>
</organism>
<dbReference type="STRING" id="158898.SAMN04488548_134685"/>
<evidence type="ECO:0000313" key="2">
    <source>
        <dbReference type="Proteomes" id="UP000183180"/>
    </source>
</evidence>
<dbReference type="Pfam" id="PF13830">
    <property type="entry name" value="DUF4192"/>
    <property type="match status" value="1"/>
</dbReference>
<proteinExistence type="predicted"/>
<dbReference type="EMBL" id="FNLM01000034">
    <property type="protein sequence ID" value="SDU35498.1"/>
    <property type="molecule type" value="Genomic_DNA"/>
</dbReference>
<gene>
    <name evidence="1" type="ORF">SAMN04488548_134685</name>
</gene>
<accession>A0A1H2HVC4</accession>
<dbReference type="AlphaFoldDB" id="A0A1H2HVC4"/>
<evidence type="ECO:0000313" key="1">
    <source>
        <dbReference type="EMBL" id="SDU35498.1"/>
    </source>
</evidence>
<sequence length="372" mass="39469">MLTCMPALPASSRSARGPIDPTTLLTAVPALLGFLPERSIIVVAFASDRGISATMRHDLALDDAGNPTRELESVLEGLGTITHSYGVEEVVAVVADDRYPADSAPYRRVLEIADRHFDAIGGVAAGFVLSAFDAGAAWSVVWCPDGQTWSVDVLDDRGGILDDPQTSPTAIAEAVRSGRRILTRRSEMRAMLEPVDGECSAARPGRDCDGCGSRAAVAPRRPLSDAQLLDLVIGSVADGRRPLPCSEIALLEQAVRRPRVRDAALALAVTDLRDHAESAWRELIRRLAGPGRAAAATLLAHLHYIGGEGAYAGVALDVALESDPEAKLAELLDGCLRSGVRPTRLWEMIDGSYATARELGVGMPEITRRAAG</sequence>
<reference evidence="1 2" key="1">
    <citation type="submission" date="2016-10" db="EMBL/GenBank/DDBJ databases">
        <authorList>
            <person name="de Groot N.N."/>
        </authorList>
    </citation>
    <scope>NUCLEOTIDE SEQUENCE [LARGE SCALE GENOMIC DNA]</scope>
    <source>
        <strain evidence="1 2">DSM 44215</strain>
    </source>
</reference>
<evidence type="ECO:0008006" key="3">
    <source>
        <dbReference type="Google" id="ProtNLM"/>
    </source>
</evidence>
<dbReference type="Proteomes" id="UP000183180">
    <property type="component" value="Unassembled WGS sequence"/>
</dbReference>
<protein>
    <recommendedName>
        <fullName evidence="3">DUF4192 domain-containing protein</fullName>
    </recommendedName>
</protein>
<dbReference type="InterPro" id="IPR025447">
    <property type="entry name" value="DUF4192"/>
</dbReference>
<name>A0A1H2HVC4_9ACTN</name>